<accession>A0ABD3XIM4</accession>
<dbReference type="AlphaFoldDB" id="A0ABD3XIM4"/>
<reference evidence="2 3" key="1">
    <citation type="submission" date="2024-11" db="EMBL/GenBank/DDBJ databases">
        <title>Chromosome-level genome assembly of the freshwater bivalve Anodonta woodiana.</title>
        <authorList>
            <person name="Chen X."/>
        </authorList>
    </citation>
    <scope>NUCLEOTIDE SEQUENCE [LARGE SCALE GENOMIC DNA]</scope>
    <source>
        <strain evidence="2">MN2024</strain>
        <tissue evidence="2">Gills</tissue>
    </source>
</reference>
<sequence length="263" mass="30454">MGNICCCTYENDSDSPQSTIRSPLLGSQTLNPHYTQTDYQSARQYNPREDMRPFEKHTDSLTLFEMTTVPVTSIDTQFKDQAKLYNDAVDAYKHLQLEIHNLKRYFLVETRGIPELKKCLQILASRCDVARITIKRKSMTLIEVYYDEQHVSETCTVTPERVLEPLRHYKNAFKHVHDALHYMPELKENISVIINDEKAMLRETIEVDPMRDGGVEGMRAITSNIRKLKQMNLNVCDVEGRAQKTFNELVEASRYVVPDISEC</sequence>
<feature type="region of interest" description="Disordered" evidence="1">
    <location>
        <begin position="11"/>
        <end position="52"/>
    </location>
</feature>
<evidence type="ECO:0000256" key="1">
    <source>
        <dbReference type="SAM" id="MobiDB-lite"/>
    </source>
</evidence>
<evidence type="ECO:0000313" key="2">
    <source>
        <dbReference type="EMBL" id="KAL3886112.1"/>
    </source>
</evidence>
<keyword evidence="3" id="KW-1185">Reference proteome</keyword>
<feature type="compositionally biased region" description="Polar residues" evidence="1">
    <location>
        <begin position="14"/>
        <end position="44"/>
    </location>
</feature>
<organism evidence="2 3">
    <name type="scientific">Sinanodonta woodiana</name>
    <name type="common">Chinese pond mussel</name>
    <name type="synonym">Anodonta woodiana</name>
    <dbReference type="NCBI Taxonomy" id="1069815"/>
    <lineage>
        <taxon>Eukaryota</taxon>
        <taxon>Metazoa</taxon>
        <taxon>Spiralia</taxon>
        <taxon>Lophotrochozoa</taxon>
        <taxon>Mollusca</taxon>
        <taxon>Bivalvia</taxon>
        <taxon>Autobranchia</taxon>
        <taxon>Heteroconchia</taxon>
        <taxon>Palaeoheterodonta</taxon>
        <taxon>Unionida</taxon>
        <taxon>Unionoidea</taxon>
        <taxon>Unionidae</taxon>
        <taxon>Unioninae</taxon>
        <taxon>Sinanodonta</taxon>
    </lineage>
</organism>
<protein>
    <submittedName>
        <fullName evidence="2">Uncharacterized protein</fullName>
    </submittedName>
</protein>
<evidence type="ECO:0000313" key="3">
    <source>
        <dbReference type="Proteomes" id="UP001634394"/>
    </source>
</evidence>
<proteinExistence type="predicted"/>
<comment type="caution">
    <text evidence="2">The sequence shown here is derived from an EMBL/GenBank/DDBJ whole genome shotgun (WGS) entry which is preliminary data.</text>
</comment>
<dbReference type="Proteomes" id="UP001634394">
    <property type="component" value="Unassembled WGS sequence"/>
</dbReference>
<name>A0ABD3XIM4_SINWO</name>
<gene>
    <name evidence="2" type="ORF">ACJMK2_026130</name>
</gene>
<dbReference type="EMBL" id="JBJQND010000002">
    <property type="protein sequence ID" value="KAL3886112.1"/>
    <property type="molecule type" value="Genomic_DNA"/>
</dbReference>